<name>A0A564ZM96_9BACT</name>
<evidence type="ECO:0000313" key="9">
    <source>
        <dbReference type="Proteomes" id="UP000334340"/>
    </source>
</evidence>
<dbReference type="EMBL" id="CABIKM010000033">
    <property type="protein sequence ID" value="VUZ85772.1"/>
    <property type="molecule type" value="Genomic_DNA"/>
</dbReference>
<comment type="subcellular location">
    <subcellularLocation>
        <location evidence="1">Cell membrane</location>
        <topology evidence="1">Multi-pass membrane protein</topology>
    </subcellularLocation>
</comment>
<evidence type="ECO:0000256" key="6">
    <source>
        <dbReference type="ARBA" id="ARBA00023136"/>
    </source>
</evidence>
<organism evidence="8 9">
    <name type="scientific">Candidatus Methylomirabilis lanthanidiphila</name>
    <dbReference type="NCBI Taxonomy" id="2211376"/>
    <lineage>
        <taxon>Bacteria</taxon>
        <taxon>Candidatus Methylomirabilota</taxon>
        <taxon>Candidatus Methylomirabilia</taxon>
        <taxon>Candidatus Methylomirabilales</taxon>
        <taxon>Candidatus Methylomirabilaceae</taxon>
        <taxon>Candidatus Methylomirabilis</taxon>
    </lineage>
</organism>
<keyword evidence="3" id="KW-1003">Cell membrane</keyword>
<keyword evidence="6 7" id="KW-0472">Membrane</keyword>
<sequence>MDTDVLVMGGLTILMAVFAFTKGKDLPLRGFQTGFGLLQEVWLPLLFGFCLAGLFEVLVPRELLVKWMGEESGVRGILIGWLVGLLMPGGPYVVFPLTASLLRDGIGVGPLLTFITAKLLLSPIRLFTWEVPFLGWAFVMARTVPSLLLPPIVGLIGQRLYALFPKL</sequence>
<feature type="transmembrane region" description="Helical" evidence="7">
    <location>
        <begin position="101"/>
        <end position="121"/>
    </location>
</feature>
<evidence type="ECO:0000256" key="7">
    <source>
        <dbReference type="SAM" id="Phobius"/>
    </source>
</evidence>
<dbReference type="InterPro" id="IPR052923">
    <property type="entry name" value="UPF0718"/>
</dbReference>
<accession>A0A564ZM96</accession>
<keyword evidence="4 7" id="KW-0812">Transmembrane</keyword>
<feature type="transmembrane region" description="Helical" evidence="7">
    <location>
        <begin position="41"/>
        <end position="64"/>
    </location>
</feature>
<feature type="transmembrane region" description="Helical" evidence="7">
    <location>
        <begin position="5"/>
        <end position="21"/>
    </location>
</feature>
<evidence type="ECO:0000256" key="1">
    <source>
        <dbReference type="ARBA" id="ARBA00004651"/>
    </source>
</evidence>
<keyword evidence="9" id="KW-1185">Reference proteome</keyword>
<dbReference type="PANTHER" id="PTHR34184">
    <property type="entry name" value="UPF0718 PROTEIN YCGR"/>
    <property type="match status" value="1"/>
</dbReference>
<gene>
    <name evidence="8" type="ORF">MELA_02157</name>
</gene>
<evidence type="ECO:0000256" key="4">
    <source>
        <dbReference type="ARBA" id="ARBA00022692"/>
    </source>
</evidence>
<comment type="similarity">
    <text evidence="2">Belongs to the UPF0718 family.</text>
</comment>
<feature type="transmembrane region" description="Helical" evidence="7">
    <location>
        <begin position="133"/>
        <end position="157"/>
    </location>
</feature>
<dbReference type="AlphaFoldDB" id="A0A564ZM96"/>
<dbReference type="InterPro" id="IPR005524">
    <property type="entry name" value="DUF318"/>
</dbReference>
<feature type="transmembrane region" description="Helical" evidence="7">
    <location>
        <begin position="76"/>
        <end position="95"/>
    </location>
</feature>
<keyword evidence="5 7" id="KW-1133">Transmembrane helix</keyword>
<evidence type="ECO:0000313" key="8">
    <source>
        <dbReference type="EMBL" id="VUZ85772.1"/>
    </source>
</evidence>
<evidence type="ECO:0000256" key="2">
    <source>
        <dbReference type="ARBA" id="ARBA00006386"/>
    </source>
</evidence>
<dbReference type="PANTHER" id="PTHR34184:SF4">
    <property type="entry name" value="UPF0718 PROTEIN YCGR"/>
    <property type="match status" value="1"/>
</dbReference>
<dbReference type="Pfam" id="PF03773">
    <property type="entry name" value="ArsP_1"/>
    <property type="match status" value="1"/>
</dbReference>
<reference evidence="8 9" key="1">
    <citation type="submission" date="2019-07" db="EMBL/GenBank/DDBJ databases">
        <authorList>
            <person name="Cremers G."/>
        </authorList>
    </citation>
    <scope>NUCLEOTIDE SEQUENCE [LARGE SCALE GENOMIC DNA]</scope>
</reference>
<dbReference type="Proteomes" id="UP000334340">
    <property type="component" value="Unassembled WGS sequence"/>
</dbReference>
<evidence type="ECO:0000256" key="3">
    <source>
        <dbReference type="ARBA" id="ARBA00022475"/>
    </source>
</evidence>
<protein>
    <submittedName>
        <fullName evidence="8">Putative permease</fullName>
    </submittedName>
</protein>
<proteinExistence type="inferred from homology"/>
<dbReference type="GO" id="GO:0005886">
    <property type="term" value="C:plasma membrane"/>
    <property type="evidence" value="ECO:0007669"/>
    <property type="project" value="UniProtKB-SubCell"/>
</dbReference>
<evidence type="ECO:0000256" key="5">
    <source>
        <dbReference type="ARBA" id="ARBA00022989"/>
    </source>
</evidence>